<dbReference type="PANTHER" id="PTHR11504">
    <property type="entry name" value="CYTOCHROME C OXIDASE POLYPEPTIDE VIA"/>
    <property type="match status" value="1"/>
</dbReference>
<evidence type="ECO:0000256" key="4">
    <source>
        <dbReference type="ARBA" id="ARBA00023128"/>
    </source>
</evidence>
<keyword evidence="4" id="KW-0496">Mitochondrion</keyword>
<dbReference type="Proteomes" id="UP000242381">
    <property type="component" value="Unassembled WGS sequence"/>
</dbReference>
<dbReference type="SUPFAM" id="SSF81411">
    <property type="entry name" value="Mitochondrial cytochrome c oxidase subunit VIa"/>
    <property type="match status" value="1"/>
</dbReference>
<evidence type="ECO:0000256" key="3">
    <source>
        <dbReference type="ARBA" id="ARBA00022946"/>
    </source>
</evidence>
<dbReference type="Pfam" id="PF02046">
    <property type="entry name" value="COX6A"/>
    <property type="match status" value="1"/>
</dbReference>
<dbReference type="GO" id="GO:0006123">
    <property type="term" value="P:mitochondrial electron transport, cytochrome c to oxygen"/>
    <property type="evidence" value="ECO:0007669"/>
    <property type="project" value="TreeGrafter"/>
</dbReference>
<keyword evidence="2" id="KW-0999">Mitochondrion inner membrane</keyword>
<dbReference type="GO" id="GO:0005743">
    <property type="term" value="C:mitochondrial inner membrane"/>
    <property type="evidence" value="ECO:0007669"/>
    <property type="project" value="UniProtKB-SubCell"/>
</dbReference>
<accession>A0A0A1N5B3</accession>
<reference evidence="7 8" key="1">
    <citation type="journal article" date="2016" name="Proc. Natl. Acad. Sci. U.S.A.">
        <title>Lipid metabolic changes in an early divergent fungus govern the establishment of a mutualistic symbiosis with endobacteria.</title>
        <authorList>
            <person name="Lastovetsky O.A."/>
            <person name="Gaspar M.L."/>
            <person name="Mondo S.J."/>
            <person name="LaButti K.M."/>
            <person name="Sandor L."/>
            <person name="Grigoriev I.V."/>
            <person name="Henry S.A."/>
            <person name="Pawlowska T.E."/>
        </authorList>
    </citation>
    <scope>NUCLEOTIDE SEQUENCE [LARGE SCALE GENOMIC DNA]</scope>
    <source>
        <strain evidence="7 8">ATCC 11559</strain>
    </source>
</reference>
<comment type="similarity">
    <text evidence="6">Belongs to the cytochrome c oxidase subunit 6A family.</text>
</comment>
<dbReference type="InterPro" id="IPR036418">
    <property type="entry name" value="Cyt_c_oxidase_su6a_sf"/>
</dbReference>
<evidence type="ECO:0000256" key="6">
    <source>
        <dbReference type="RuleBase" id="RU004396"/>
    </source>
</evidence>
<dbReference type="VEuPathDB" id="FungiDB:BCV72DRAFT_71120"/>
<dbReference type="AlphaFoldDB" id="A0A0A1N5B3"/>
<evidence type="ECO:0000256" key="2">
    <source>
        <dbReference type="ARBA" id="ARBA00022792"/>
    </source>
</evidence>
<dbReference type="EMBL" id="KV921339">
    <property type="protein sequence ID" value="ORE18070.1"/>
    <property type="molecule type" value="Genomic_DNA"/>
</dbReference>
<keyword evidence="3" id="KW-0809">Transit peptide</keyword>
<proteinExistence type="inferred from homology"/>
<dbReference type="PANTHER" id="PTHR11504:SF0">
    <property type="entry name" value="CYTOCHROME C OXIDASE SUBUNIT"/>
    <property type="match status" value="1"/>
</dbReference>
<evidence type="ECO:0000313" key="7">
    <source>
        <dbReference type="EMBL" id="ORE18070.1"/>
    </source>
</evidence>
<name>A0A0A1N5B3_RHIZD</name>
<evidence type="ECO:0000313" key="8">
    <source>
        <dbReference type="Proteomes" id="UP000242381"/>
    </source>
</evidence>
<dbReference type="PIRSF" id="PIRSF000277">
    <property type="entry name" value="COX6A1"/>
    <property type="match status" value="1"/>
</dbReference>
<organism evidence="7 8">
    <name type="scientific">Rhizopus microsporus</name>
    <dbReference type="NCBI Taxonomy" id="58291"/>
    <lineage>
        <taxon>Eukaryota</taxon>
        <taxon>Fungi</taxon>
        <taxon>Fungi incertae sedis</taxon>
        <taxon>Mucoromycota</taxon>
        <taxon>Mucoromycotina</taxon>
        <taxon>Mucoromycetes</taxon>
        <taxon>Mucorales</taxon>
        <taxon>Mucorineae</taxon>
        <taxon>Rhizopodaceae</taxon>
        <taxon>Rhizopus</taxon>
    </lineage>
</organism>
<dbReference type="GO" id="GO:0030234">
    <property type="term" value="F:enzyme regulator activity"/>
    <property type="evidence" value="ECO:0007669"/>
    <property type="project" value="TreeGrafter"/>
</dbReference>
<evidence type="ECO:0000256" key="1">
    <source>
        <dbReference type="ARBA" id="ARBA00004273"/>
    </source>
</evidence>
<keyword evidence="5" id="KW-0472">Membrane</keyword>
<comment type="subcellular location">
    <subcellularLocation>
        <location evidence="1">Mitochondrion inner membrane</location>
    </subcellularLocation>
</comment>
<evidence type="ECO:0000256" key="5">
    <source>
        <dbReference type="ARBA" id="ARBA00023136"/>
    </source>
</evidence>
<gene>
    <name evidence="7" type="ORF">BCV71DRAFT_215712</name>
</gene>
<dbReference type="OMA" id="YINFRAR"/>
<dbReference type="Gene3D" id="4.10.95.10">
    <property type="entry name" value="Cytochrome c oxidase, subunit VIa"/>
    <property type="match status" value="1"/>
</dbReference>
<dbReference type="InterPro" id="IPR001349">
    <property type="entry name" value="Cyt_c_oxidase_su6a"/>
</dbReference>
<sequence length="118" mass="13356">MAARIVSSQVAASVKRAGVRFQSTTAQNSSFLAEREAVKKHAAESAETWKKITLFVAIPSLIAAGANAYNIYHAHHEHQKHHPKEWVKYPYINFRARDFFWGKEALFFNPKVNLSASE</sequence>
<protein>
    <submittedName>
        <fullName evidence="7">Mitochondrial cytochrome c oxidase subunit VIa</fullName>
    </submittedName>
</protein>